<dbReference type="PROSITE" id="PS51032">
    <property type="entry name" value="AP2_ERF"/>
    <property type="match status" value="1"/>
</dbReference>
<dbReference type="InterPro" id="IPR036955">
    <property type="entry name" value="AP2/ERF_dom_sf"/>
</dbReference>
<evidence type="ECO:0000313" key="9">
    <source>
        <dbReference type="Proteomes" id="UP001177140"/>
    </source>
</evidence>
<proteinExistence type="inferred from homology"/>
<dbReference type="EMBL" id="JAJJMA010051190">
    <property type="protein sequence ID" value="MCL7025970.1"/>
    <property type="molecule type" value="Genomic_DNA"/>
</dbReference>
<evidence type="ECO:0000256" key="5">
    <source>
        <dbReference type="ARBA" id="ARBA00023242"/>
    </source>
</evidence>
<comment type="caution">
    <text evidence="8">The sequence shown here is derived from an EMBL/GenBank/DDBJ whole genome shotgun (WGS) entry which is preliminary data.</text>
</comment>
<protein>
    <recommendedName>
        <fullName evidence="7">AP2/ERF domain-containing protein</fullName>
    </recommendedName>
</protein>
<dbReference type="FunFam" id="3.30.730.10:FF:000005">
    <property type="entry name" value="ethylene-responsive transcription factor RAP2-11"/>
    <property type="match status" value="1"/>
</dbReference>
<sequence length="249" mass="27674">MDCANKISSKEQNPCTNHQEFDSGLVSTKEVEEVKSSSSLGSIRKFLGVRQRPSGRWVAEIKDSSQKLRLWLGTFDTPEEAAMAYDDAARLLRGTNAKTNFPYNEVSNNKHNTHHEGNAGRSHLTAKNPRFFQLLRRAILKNHAKSSSSKEEGSRTVMYDEKRGNELDYCSVENSFVVEETVVCLSDSSHQRSLGVNNGCGERVRMMNNYGFSSFGSSKVYSSVFVAPNTDVDGGNGRKSPEFKDTVIG</sequence>
<keyword evidence="2" id="KW-0805">Transcription regulation</keyword>
<dbReference type="SUPFAM" id="SSF54171">
    <property type="entry name" value="DNA-binding domain"/>
    <property type="match status" value="1"/>
</dbReference>
<comment type="subcellular location">
    <subcellularLocation>
        <location evidence="1">Nucleus</location>
    </subcellularLocation>
</comment>
<feature type="domain" description="AP2/ERF" evidence="7">
    <location>
        <begin position="45"/>
        <end position="102"/>
    </location>
</feature>
<dbReference type="PANTHER" id="PTHR31194:SF82">
    <property type="entry name" value="AP2_ERF DOMAIN-CONTAINING PROTEIN"/>
    <property type="match status" value="1"/>
</dbReference>
<evidence type="ECO:0000256" key="1">
    <source>
        <dbReference type="ARBA" id="ARBA00004123"/>
    </source>
</evidence>
<dbReference type="InterPro" id="IPR016177">
    <property type="entry name" value="DNA-bd_dom_sf"/>
</dbReference>
<accession>A0AA41UX37</accession>
<evidence type="ECO:0000256" key="4">
    <source>
        <dbReference type="ARBA" id="ARBA00023163"/>
    </source>
</evidence>
<dbReference type="PRINTS" id="PR00367">
    <property type="entry name" value="ETHRSPELEMNT"/>
</dbReference>
<evidence type="ECO:0000256" key="3">
    <source>
        <dbReference type="ARBA" id="ARBA00023125"/>
    </source>
</evidence>
<dbReference type="GO" id="GO:0005634">
    <property type="term" value="C:nucleus"/>
    <property type="evidence" value="ECO:0007669"/>
    <property type="project" value="UniProtKB-SubCell"/>
</dbReference>
<dbReference type="SMART" id="SM00380">
    <property type="entry name" value="AP2"/>
    <property type="match status" value="1"/>
</dbReference>
<keyword evidence="5" id="KW-0539">Nucleus</keyword>
<dbReference type="InterPro" id="IPR001471">
    <property type="entry name" value="AP2/ERF_dom"/>
</dbReference>
<dbReference type="CDD" id="cd00018">
    <property type="entry name" value="AP2"/>
    <property type="match status" value="1"/>
</dbReference>
<evidence type="ECO:0000256" key="2">
    <source>
        <dbReference type="ARBA" id="ARBA00023015"/>
    </source>
</evidence>
<dbReference type="GO" id="GO:0003677">
    <property type="term" value="F:DNA binding"/>
    <property type="evidence" value="ECO:0007669"/>
    <property type="project" value="UniProtKB-KW"/>
</dbReference>
<evidence type="ECO:0000259" key="7">
    <source>
        <dbReference type="PROSITE" id="PS51032"/>
    </source>
</evidence>
<reference evidence="8" key="1">
    <citation type="submission" date="2022-03" db="EMBL/GenBank/DDBJ databases">
        <title>A functionally conserved STORR gene fusion in Papaver species that diverged 16.8 million years ago.</title>
        <authorList>
            <person name="Catania T."/>
        </authorList>
    </citation>
    <scope>NUCLEOTIDE SEQUENCE</scope>
    <source>
        <strain evidence="8">S-191538</strain>
    </source>
</reference>
<dbReference type="PANTHER" id="PTHR31194">
    <property type="entry name" value="SHN SHINE , DNA BINDING / TRANSCRIPTION FACTOR"/>
    <property type="match status" value="1"/>
</dbReference>
<organism evidence="8 9">
    <name type="scientific">Papaver nudicaule</name>
    <name type="common">Iceland poppy</name>
    <dbReference type="NCBI Taxonomy" id="74823"/>
    <lineage>
        <taxon>Eukaryota</taxon>
        <taxon>Viridiplantae</taxon>
        <taxon>Streptophyta</taxon>
        <taxon>Embryophyta</taxon>
        <taxon>Tracheophyta</taxon>
        <taxon>Spermatophyta</taxon>
        <taxon>Magnoliopsida</taxon>
        <taxon>Ranunculales</taxon>
        <taxon>Papaveraceae</taxon>
        <taxon>Papaveroideae</taxon>
        <taxon>Papaver</taxon>
    </lineage>
</organism>
<keyword evidence="3" id="KW-0238">DNA-binding</keyword>
<evidence type="ECO:0000256" key="6">
    <source>
        <dbReference type="ARBA" id="ARBA00024343"/>
    </source>
</evidence>
<keyword evidence="4" id="KW-0804">Transcription</keyword>
<gene>
    <name evidence="8" type="ORF">MKW94_026024</name>
</gene>
<dbReference type="Pfam" id="PF00847">
    <property type="entry name" value="AP2"/>
    <property type="match status" value="1"/>
</dbReference>
<comment type="similarity">
    <text evidence="6">Belongs to the AP2/ERF transcription factor family. ERF subfamily.</text>
</comment>
<keyword evidence="9" id="KW-1185">Reference proteome</keyword>
<dbReference type="Proteomes" id="UP001177140">
    <property type="component" value="Unassembled WGS sequence"/>
</dbReference>
<dbReference type="InterPro" id="IPR050913">
    <property type="entry name" value="AP2/ERF_ERF"/>
</dbReference>
<dbReference type="Gene3D" id="3.30.730.10">
    <property type="entry name" value="AP2/ERF domain"/>
    <property type="match status" value="1"/>
</dbReference>
<evidence type="ECO:0000313" key="8">
    <source>
        <dbReference type="EMBL" id="MCL7025970.1"/>
    </source>
</evidence>
<name>A0AA41UX37_PAPNU</name>
<dbReference type="GO" id="GO:0003700">
    <property type="term" value="F:DNA-binding transcription factor activity"/>
    <property type="evidence" value="ECO:0007669"/>
    <property type="project" value="InterPro"/>
</dbReference>
<dbReference type="AlphaFoldDB" id="A0AA41UX37"/>